<protein>
    <submittedName>
        <fullName evidence="1">Uncharacterized protein</fullName>
    </submittedName>
</protein>
<evidence type="ECO:0000313" key="1">
    <source>
        <dbReference type="EMBL" id="MBX39516.1"/>
    </source>
</evidence>
<dbReference type="EMBL" id="GGEC01059032">
    <property type="protein sequence ID" value="MBX39516.1"/>
    <property type="molecule type" value="Transcribed_RNA"/>
</dbReference>
<dbReference type="AlphaFoldDB" id="A0A2P2NAL5"/>
<organism evidence="1">
    <name type="scientific">Rhizophora mucronata</name>
    <name type="common">Asiatic mangrove</name>
    <dbReference type="NCBI Taxonomy" id="61149"/>
    <lineage>
        <taxon>Eukaryota</taxon>
        <taxon>Viridiplantae</taxon>
        <taxon>Streptophyta</taxon>
        <taxon>Embryophyta</taxon>
        <taxon>Tracheophyta</taxon>
        <taxon>Spermatophyta</taxon>
        <taxon>Magnoliopsida</taxon>
        <taxon>eudicotyledons</taxon>
        <taxon>Gunneridae</taxon>
        <taxon>Pentapetalae</taxon>
        <taxon>rosids</taxon>
        <taxon>fabids</taxon>
        <taxon>Malpighiales</taxon>
        <taxon>Rhizophoraceae</taxon>
        <taxon>Rhizophora</taxon>
    </lineage>
</organism>
<accession>A0A2P2NAL5</accession>
<reference evidence="1" key="1">
    <citation type="submission" date="2018-02" db="EMBL/GenBank/DDBJ databases">
        <title>Rhizophora mucronata_Transcriptome.</title>
        <authorList>
            <person name="Meera S.P."/>
            <person name="Sreeshan A."/>
            <person name="Augustine A."/>
        </authorList>
    </citation>
    <scope>NUCLEOTIDE SEQUENCE</scope>
    <source>
        <tissue evidence="1">Leaf</tissue>
    </source>
</reference>
<proteinExistence type="predicted"/>
<sequence>MFVLNTCKFPMRPTCYPKEATQFTSLTLN</sequence>
<name>A0A2P2NAL5_RHIMU</name>